<proteinExistence type="predicted"/>
<evidence type="ECO:0000313" key="4">
    <source>
        <dbReference type="WBParaSite" id="TREG1_136970.1"/>
    </source>
</evidence>
<organism evidence="3 4">
    <name type="scientific">Trichobilharzia regenti</name>
    <name type="common">Nasal bird schistosome</name>
    <dbReference type="NCBI Taxonomy" id="157069"/>
    <lineage>
        <taxon>Eukaryota</taxon>
        <taxon>Metazoa</taxon>
        <taxon>Spiralia</taxon>
        <taxon>Lophotrochozoa</taxon>
        <taxon>Platyhelminthes</taxon>
        <taxon>Trematoda</taxon>
        <taxon>Digenea</taxon>
        <taxon>Strigeidida</taxon>
        <taxon>Schistosomatoidea</taxon>
        <taxon>Schistosomatidae</taxon>
        <taxon>Trichobilharzia</taxon>
    </lineage>
</organism>
<dbReference type="WBParaSite" id="TREG1_136970.1">
    <property type="protein sequence ID" value="TREG1_136970.1"/>
    <property type="gene ID" value="TREG1_136970"/>
</dbReference>
<feature type="compositionally biased region" description="Low complexity" evidence="1">
    <location>
        <begin position="211"/>
        <end position="242"/>
    </location>
</feature>
<accession>A0AA85JB55</accession>
<evidence type="ECO:0000313" key="3">
    <source>
        <dbReference type="Proteomes" id="UP000050795"/>
    </source>
</evidence>
<evidence type="ECO:0000256" key="1">
    <source>
        <dbReference type="SAM" id="MobiDB-lite"/>
    </source>
</evidence>
<reference evidence="3" key="1">
    <citation type="submission" date="2022-06" db="EMBL/GenBank/DDBJ databases">
        <authorList>
            <person name="Berger JAMES D."/>
            <person name="Berger JAMES D."/>
        </authorList>
    </citation>
    <scope>NUCLEOTIDE SEQUENCE [LARGE SCALE GENOMIC DNA]</scope>
</reference>
<feature type="compositionally biased region" description="Low complexity" evidence="1">
    <location>
        <begin position="159"/>
        <end position="197"/>
    </location>
</feature>
<feature type="region of interest" description="Disordered" evidence="1">
    <location>
        <begin position="91"/>
        <end position="110"/>
    </location>
</feature>
<protein>
    <recommendedName>
        <fullName evidence="2">Egal-1 winged helix domain-containing protein</fullName>
    </recommendedName>
</protein>
<feature type="domain" description="Egal-1 winged helix" evidence="2">
    <location>
        <begin position="7"/>
        <end position="75"/>
    </location>
</feature>
<sequence>MMNDPSHKAMLYFLEVLMNSDSPITVDQLAARFSHKSFSLEMREACGGGSAEGLKEFLQRYPSLFNVKPNGQVTSVAIELPGLDSNFDSLSDQESCSLKENGQKSMSDNLSDISTSFRNLTPAAVNSAYSSKTCPSGNNLQKENAYNRFPPYRKLNSISTDTSSNTHHQNSTNNTTSRLNSTSSLSLVSSQSGSPLNTPSSDHIFGRKKPSNNFVNSNNNTTNTSNSTSNPSPHSLSSGNPPAGRTKPSNIYTPPQLRNLDQSSQLIIPSNCELCSSNPAATTNRNSSNHPTNHHEITTVASGTCIHCPLLELACHHTHHCTTAHHHTSTHCHCTPTALTPTASSFHHYHHPLHHIPAQASLRSPPVLLPNFYSLPPMEKLFLESEAVHFFQQKLIKREERWVPIKSLAGHLSQATPEVRAIVGPQLEFRRFLLKHPHVFEVQGELVSVKEPFLTTGLGGLPLKRSRDRLSAVHATDVNNSYVPSSIQRSTNSSNHYRRSAHFAVDNSSTATPSARSLIQSDNINSAPTTPTTANLVFADSNHSQVDKVANEKSASNPVPRLHHNHHNGVTSSTMTTEYDTSVITNSLSSTTVNSLSLTMTANEYRAIMFLRKVLEKQGAPEAVQTTIGWTKIELEEFLSQHNLFFELKPVSVDNDEKTPAVDSANTEKQKQTVNSVKIEDNIAVCNRRLNRMINIIITASKSSDANGVRTLTNRCGRIFHVAKLWGIIDLGKHEHVFFDKSIFRHVDDLQKHFK</sequence>
<name>A0AA85JB55_TRIRE</name>
<reference evidence="4" key="2">
    <citation type="submission" date="2023-11" db="UniProtKB">
        <authorList>
            <consortium name="WormBaseParasite"/>
        </authorList>
    </citation>
    <scope>IDENTIFICATION</scope>
</reference>
<dbReference type="AlphaFoldDB" id="A0AA85JB55"/>
<feature type="domain" description="Egal-1 winged helix" evidence="2">
    <location>
        <begin position="386"/>
        <end position="451"/>
    </location>
</feature>
<dbReference type="Pfam" id="PF23713">
    <property type="entry name" value="WHD_Egal"/>
    <property type="match status" value="2"/>
</dbReference>
<evidence type="ECO:0000259" key="2">
    <source>
        <dbReference type="Pfam" id="PF23713"/>
    </source>
</evidence>
<keyword evidence="3" id="KW-1185">Reference proteome</keyword>
<dbReference type="InterPro" id="IPR056589">
    <property type="entry name" value="WH_Egal-1"/>
</dbReference>
<dbReference type="Proteomes" id="UP000050795">
    <property type="component" value="Unassembled WGS sequence"/>
</dbReference>
<feature type="region of interest" description="Disordered" evidence="1">
    <location>
        <begin position="152"/>
        <end position="257"/>
    </location>
</feature>